<organism evidence="3 5">
    <name type="scientific">Peronospora effusa</name>
    <dbReference type="NCBI Taxonomy" id="542832"/>
    <lineage>
        <taxon>Eukaryota</taxon>
        <taxon>Sar</taxon>
        <taxon>Stramenopiles</taxon>
        <taxon>Oomycota</taxon>
        <taxon>Peronosporomycetes</taxon>
        <taxon>Peronosporales</taxon>
        <taxon>Peronosporaceae</taxon>
        <taxon>Peronospora</taxon>
    </lineage>
</organism>
<proteinExistence type="inferred from homology"/>
<comment type="caution">
    <text evidence="3">The sequence shown here is derived from an EMBL/GenBank/DDBJ whole genome shotgun (WGS) entry which is preliminary data.</text>
</comment>
<dbReference type="PANTHER" id="PTHR11361">
    <property type="entry name" value="DNA MISMATCH REPAIR PROTEIN MUTS FAMILY MEMBER"/>
    <property type="match status" value="1"/>
</dbReference>
<dbReference type="GO" id="GO:0005524">
    <property type="term" value="F:ATP binding"/>
    <property type="evidence" value="ECO:0007669"/>
    <property type="project" value="InterPro"/>
</dbReference>
<dbReference type="Proteomes" id="UP000282087">
    <property type="component" value="Unassembled WGS sequence"/>
</dbReference>
<evidence type="ECO:0000313" key="3">
    <source>
        <dbReference type="EMBL" id="RMX63970.1"/>
    </source>
</evidence>
<evidence type="ECO:0000256" key="1">
    <source>
        <dbReference type="ARBA" id="ARBA00006271"/>
    </source>
</evidence>
<dbReference type="GO" id="GO:0030983">
    <property type="term" value="F:mismatched DNA binding"/>
    <property type="evidence" value="ECO:0007669"/>
    <property type="project" value="InterPro"/>
</dbReference>
<protein>
    <recommendedName>
        <fullName evidence="7">FAS1 domain-containing protein</fullName>
    </recommendedName>
</protein>
<feature type="chain" id="PRO_5036340281" description="FAS1 domain-containing protein" evidence="2">
    <location>
        <begin position="21"/>
        <end position="138"/>
    </location>
</feature>
<name>A0A3M6VHY8_9STRA</name>
<dbReference type="Gene3D" id="3.40.50.300">
    <property type="entry name" value="P-loop containing nucleotide triphosphate hydrolases"/>
    <property type="match status" value="1"/>
</dbReference>
<feature type="signal peptide" evidence="2">
    <location>
        <begin position="1"/>
        <end position="20"/>
    </location>
</feature>
<comment type="similarity">
    <text evidence="1">Belongs to the DNA mismatch repair MutS family.</text>
</comment>
<evidence type="ECO:0000256" key="2">
    <source>
        <dbReference type="SAM" id="SignalP"/>
    </source>
</evidence>
<dbReference type="Proteomes" id="UP000286097">
    <property type="component" value="Unassembled WGS sequence"/>
</dbReference>
<evidence type="ECO:0008006" key="7">
    <source>
        <dbReference type="Google" id="ProtNLM"/>
    </source>
</evidence>
<dbReference type="GO" id="GO:0051026">
    <property type="term" value="P:chiasma assembly"/>
    <property type="evidence" value="ECO:0007669"/>
    <property type="project" value="TreeGrafter"/>
</dbReference>
<evidence type="ECO:0000313" key="5">
    <source>
        <dbReference type="Proteomes" id="UP000282087"/>
    </source>
</evidence>
<keyword evidence="5" id="KW-1185">Reference proteome</keyword>
<keyword evidence="2" id="KW-0732">Signal</keyword>
<gene>
    <name evidence="4" type="ORF">DD237_002985</name>
    <name evidence="3" type="ORF">DD238_004572</name>
</gene>
<dbReference type="PANTHER" id="PTHR11361:SF20">
    <property type="entry name" value="MUTS PROTEIN HOMOLOG 5"/>
    <property type="match status" value="1"/>
</dbReference>
<dbReference type="VEuPathDB" id="FungiDB:DD237_002985"/>
<evidence type="ECO:0000313" key="6">
    <source>
        <dbReference type="Proteomes" id="UP000286097"/>
    </source>
</evidence>
<evidence type="ECO:0000313" key="4">
    <source>
        <dbReference type="EMBL" id="RQM15270.1"/>
    </source>
</evidence>
<dbReference type="AlphaFoldDB" id="A0A3M6VHY8"/>
<dbReference type="InterPro" id="IPR045076">
    <property type="entry name" value="MutS"/>
</dbReference>
<accession>A0A3M6VHY8</accession>
<dbReference type="EMBL" id="QKXF01000163">
    <property type="protein sequence ID" value="RQM15270.1"/>
    <property type="molecule type" value="Genomic_DNA"/>
</dbReference>
<dbReference type="GO" id="GO:0005634">
    <property type="term" value="C:nucleus"/>
    <property type="evidence" value="ECO:0007669"/>
    <property type="project" value="TreeGrafter"/>
</dbReference>
<reference evidence="5 6" key="1">
    <citation type="submission" date="2018-06" db="EMBL/GenBank/DDBJ databases">
        <title>Comparative genomics of downy mildews reveals potential adaptations to biotrophy.</title>
        <authorList>
            <person name="Fletcher K."/>
            <person name="Klosterman S.J."/>
            <person name="Derevnina L."/>
            <person name="Martin F."/>
            <person name="Koike S."/>
            <person name="Reyes Chin-Wo S."/>
            <person name="Mou B."/>
            <person name="Michelmore R."/>
        </authorList>
    </citation>
    <scope>NUCLEOTIDE SEQUENCE [LARGE SCALE GENOMIC DNA]</scope>
    <source>
        <strain evidence="4 6">R13</strain>
        <strain evidence="3 5">R14</strain>
    </source>
</reference>
<sequence>MTWIMSYLDCLISFASCAKSFNFTRYGVRIKLILQSELTFASSPKITESNTLKATQARHPLQELLVEHYIPNDILLDSSDSLKIVTGQNGSGGQNNMRLALTKHCSGDRASYESFHQNPEVRLAVHDIIHTYKSLPEV</sequence>
<dbReference type="InterPro" id="IPR027417">
    <property type="entry name" value="P-loop_NTPase"/>
</dbReference>
<dbReference type="EMBL" id="QLLG01000349">
    <property type="protein sequence ID" value="RMX63970.1"/>
    <property type="molecule type" value="Genomic_DNA"/>
</dbReference>
<dbReference type="GO" id="GO:0006298">
    <property type="term" value="P:mismatch repair"/>
    <property type="evidence" value="ECO:0007669"/>
    <property type="project" value="InterPro"/>
</dbReference>
<dbReference type="GO" id="GO:0140664">
    <property type="term" value="F:ATP-dependent DNA damage sensor activity"/>
    <property type="evidence" value="ECO:0007669"/>
    <property type="project" value="InterPro"/>
</dbReference>